<evidence type="ECO:0000256" key="2">
    <source>
        <dbReference type="ARBA" id="ARBA00022448"/>
    </source>
</evidence>
<feature type="transmembrane region" description="Helical" evidence="7">
    <location>
        <begin position="30"/>
        <end position="53"/>
    </location>
</feature>
<evidence type="ECO:0000259" key="8">
    <source>
        <dbReference type="PROSITE" id="PS50850"/>
    </source>
</evidence>
<feature type="transmembrane region" description="Helical" evidence="7">
    <location>
        <begin position="393"/>
        <end position="413"/>
    </location>
</feature>
<protein>
    <submittedName>
        <fullName evidence="9">MFS transporter</fullName>
    </submittedName>
</protein>
<evidence type="ECO:0000256" key="6">
    <source>
        <dbReference type="ARBA" id="ARBA00023136"/>
    </source>
</evidence>
<gene>
    <name evidence="9" type="ORF">ACFQ2J_11265</name>
</gene>
<sequence>MAVKEAVTADTLTAVEESPVQSIFKNKNFLLLWGAALLSSFGISFFLFSQSWYVVNVLNLEASLGFIYIAASIPRVLFMIISGTVADRYSKTKIMFMSDFIRGLLLIGLVVWFLFGGITLWTFVGFAFFFGILDAFFWAAESAIIPAIIRKENLTRGNSIIQMTNQTSFILAPMLAGVIIAFGSYEVVFGTTAVMLIIASILIIMMRIPKSADQEANSQQAFWETFKEGVVYVKNSRILSLVLLTTVFINLFMTGPMTMGLPLFVKNILDGSAVDFSLLEAGLAGGMLIGAIVIGILNLNKRRGEIALLSLIVGGLAFAGMSFTTNLWLSMITLGIFGLTLSFTNIPFIAAIQGMIEEKVIGRVMGLISLASMGLIPVSYVITSGMLALGLSIHHIMAGGAILVVAYTIFVYFRFNELRTMN</sequence>
<feature type="transmembrane region" description="Helical" evidence="7">
    <location>
        <begin position="127"/>
        <end position="148"/>
    </location>
</feature>
<keyword evidence="4 7" id="KW-0812">Transmembrane</keyword>
<dbReference type="EMBL" id="JBHTKL010000005">
    <property type="protein sequence ID" value="MFD1019752.1"/>
    <property type="molecule type" value="Genomic_DNA"/>
</dbReference>
<dbReference type="InterPro" id="IPR036259">
    <property type="entry name" value="MFS_trans_sf"/>
</dbReference>
<evidence type="ECO:0000313" key="10">
    <source>
        <dbReference type="Proteomes" id="UP001596990"/>
    </source>
</evidence>
<feature type="transmembrane region" description="Helical" evidence="7">
    <location>
        <begin position="188"/>
        <end position="208"/>
    </location>
</feature>
<keyword evidence="5 7" id="KW-1133">Transmembrane helix</keyword>
<keyword evidence="2" id="KW-0813">Transport</keyword>
<evidence type="ECO:0000313" key="9">
    <source>
        <dbReference type="EMBL" id="MFD1019752.1"/>
    </source>
</evidence>
<comment type="caution">
    <text evidence="9">The sequence shown here is derived from an EMBL/GenBank/DDBJ whole genome shotgun (WGS) entry which is preliminary data.</text>
</comment>
<name>A0ABW3L2Z2_9BACI</name>
<dbReference type="PANTHER" id="PTHR43266">
    <property type="entry name" value="MACROLIDE-EFFLUX PROTEIN"/>
    <property type="match status" value="1"/>
</dbReference>
<organism evidence="9 10">
    <name type="scientific">Thalassobacillus hwangdonensis</name>
    <dbReference type="NCBI Taxonomy" id="546108"/>
    <lineage>
        <taxon>Bacteria</taxon>
        <taxon>Bacillati</taxon>
        <taxon>Bacillota</taxon>
        <taxon>Bacilli</taxon>
        <taxon>Bacillales</taxon>
        <taxon>Bacillaceae</taxon>
        <taxon>Thalassobacillus</taxon>
    </lineage>
</organism>
<feature type="transmembrane region" description="Helical" evidence="7">
    <location>
        <begin position="65"/>
        <end position="88"/>
    </location>
</feature>
<dbReference type="PROSITE" id="PS50850">
    <property type="entry name" value="MFS"/>
    <property type="match status" value="1"/>
</dbReference>
<dbReference type="PANTHER" id="PTHR43266:SF9">
    <property type="entry name" value="PERMEASE, MAJOR FACILITATOR SUPERFAMILY-RELATED"/>
    <property type="match status" value="1"/>
</dbReference>
<feature type="transmembrane region" description="Helical" evidence="7">
    <location>
        <begin position="100"/>
        <end position="121"/>
    </location>
</feature>
<feature type="transmembrane region" description="Helical" evidence="7">
    <location>
        <begin position="364"/>
        <end position="387"/>
    </location>
</feature>
<keyword evidence="10" id="KW-1185">Reference proteome</keyword>
<dbReference type="InterPro" id="IPR020846">
    <property type="entry name" value="MFS_dom"/>
</dbReference>
<evidence type="ECO:0000256" key="3">
    <source>
        <dbReference type="ARBA" id="ARBA00022475"/>
    </source>
</evidence>
<evidence type="ECO:0000256" key="1">
    <source>
        <dbReference type="ARBA" id="ARBA00004651"/>
    </source>
</evidence>
<evidence type="ECO:0000256" key="7">
    <source>
        <dbReference type="SAM" id="Phobius"/>
    </source>
</evidence>
<feature type="domain" description="Major facilitator superfamily (MFS) profile" evidence="8">
    <location>
        <begin position="28"/>
        <end position="419"/>
    </location>
</feature>
<dbReference type="InterPro" id="IPR011701">
    <property type="entry name" value="MFS"/>
</dbReference>
<proteinExistence type="predicted"/>
<dbReference type="Proteomes" id="UP001596990">
    <property type="component" value="Unassembled WGS sequence"/>
</dbReference>
<feature type="transmembrane region" description="Helical" evidence="7">
    <location>
        <begin position="329"/>
        <end position="352"/>
    </location>
</feature>
<feature type="transmembrane region" description="Helical" evidence="7">
    <location>
        <begin position="241"/>
        <end position="264"/>
    </location>
</feature>
<dbReference type="CDD" id="cd06173">
    <property type="entry name" value="MFS_MefA_like"/>
    <property type="match status" value="1"/>
</dbReference>
<accession>A0ABW3L2Z2</accession>
<feature type="transmembrane region" description="Helical" evidence="7">
    <location>
        <begin position="160"/>
        <end position="182"/>
    </location>
</feature>
<dbReference type="RefSeq" id="WP_386060158.1">
    <property type="nucleotide sequence ID" value="NZ_JBHTKL010000005.1"/>
</dbReference>
<dbReference type="SUPFAM" id="SSF103473">
    <property type="entry name" value="MFS general substrate transporter"/>
    <property type="match status" value="1"/>
</dbReference>
<keyword evidence="6 7" id="KW-0472">Membrane</keyword>
<dbReference type="Pfam" id="PF07690">
    <property type="entry name" value="MFS_1"/>
    <property type="match status" value="1"/>
</dbReference>
<reference evidence="10" key="1">
    <citation type="journal article" date="2019" name="Int. J. Syst. Evol. Microbiol.">
        <title>The Global Catalogue of Microorganisms (GCM) 10K type strain sequencing project: providing services to taxonomists for standard genome sequencing and annotation.</title>
        <authorList>
            <consortium name="The Broad Institute Genomics Platform"/>
            <consortium name="The Broad Institute Genome Sequencing Center for Infectious Disease"/>
            <person name="Wu L."/>
            <person name="Ma J."/>
        </authorList>
    </citation>
    <scope>NUCLEOTIDE SEQUENCE [LARGE SCALE GENOMIC DNA]</scope>
    <source>
        <strain evidence="10">CCUG 56607</strain>
    </source>
</reference>
<dbReference type="Gene3D" id="1.20.1250.20">
    <property type="entry name" value="MFS general substrate transporter like domains"/>
    <property type="match status" value="1"/>
</dbReference>
<feature type="transmembrane region" description="Helical" evidence="7">
    <location>
        <begin position="276"/>
        <end position="299"/>
    </location>
</feature>
<evidence type="ECO:0000256" key="4">
    <source>
        <dbReference type="ARBA" id="ARBA00022692"/>
    </source>
</evidence>
<keyword evidence="3" id="KW-1003">Cell membrane</keyword>
<comment type="subcellular location">
    <subcellularLocation>
        <location evidence="1">Cell membrane</location>
        <topology evidence="1">Multi-pass membrane protein</topology>
    </subcellularLocation>
</comment>
<evidence type="ECO:0000256" key="5">
    <source>
        <dbReference type="ARBA" id="ARBA00022989"/>
    </source>
</evidence>
<feature type="transmembrane region" description="Helical" evidence="7">
    <location>
        <begin position="306"/>
        <end position="323"/>
    </location>
</feature>